<sequence>MTKLDDILQLYSTAKISEQPELTPKSVSFMCEKGYLNLTKAELTARELELLQVILGKPVKHYDPWQAFLCGRGKRPVIKGKVRFILGKVEFKNSEFSLATWKKALQEMFTTEILACFQLKDDEFVLVEQVSATSYESADFLGIAQSLDAELNTKTKFFIGDLWPAEFDLAQLFAEEQAIFAVCKIKLEK</sequence>
<reference evidence="1 2" key="1">
    <citation type="journal article" date="2019" name="Nat. Med.">
        <title>Preventing dysbiosis of the neonatal mouse intestinal microbiome protects against late-onset sepsis.</title>
        <authorList>
            <person name="Singer J.R."/>
            <person name="Blosser E.G."/>
            <person name="Zindl C.L."/>
            <person name="Silberger D.J."/>
            <person name="Conlan S."/>
            <person name="Laufer V.A."/>
            <person name="DiToro D."/>
            <person name="Deming C."/>
            <person name="Kumar R."/>
            <person name="Morrow C.D."/>
            <person name="Segre J.A."/>
            <person name="Gray M.J."/>
            <person name="Randolph D.A."/>
            <person name="Weaver C.T."/>
        </authorList>
    </citation>
    <scope>NUCLEOTIDE SEQUENCE [LARGE SCALE GENOMIC DNA]</scope>
    <source>
        <strain evidence="1 2">V10</strain>
    </source>
</reference>
<accession>A0AAE6WJF4</accession>
<name>A0AAE6WJF4_9LACO</name>
<dbReference type="Proteomes" id="UP000463931">
    <property type="component" value="Chromosome"/>
</dbReference>
<dbReference type="AlphaFoldDB" id="A0AAE6WJF4"/>
<gene>
    <name evidence="1" type="ORF">FEE40_12705</name>
</gene>
<protein>
    <submittedName>
        <fullName evidence="1">Uncharacterized protein</fullName>
    </submittedName>
</protein>
<proteinExistence type="predicted"/>
<evidence type="ECO:0000313" key="2">
    <source>
        <dbReference type="Proteomes" id="UP000463931"/>
    </source>
</evidence>
<dbReference type="RefSeq" id="WP_163588309.1">
    <property type="nucleotide sequence ID" value="NZ_CP040852.1"/>
</dbReference>
<evidence type="ECO:0000313" key="1">
    <source>
        <dbReference type="EMBL" id="QIA90949.1"/>
    </source>
</evidence>
<organism evidence="1 2">
    <name type="scientific">Ligilactobacillus murinus</name>
    <dbReference type="NCBI Taxonomy" id="1622"/>
    <lineage>
        <taxon>Bacteria</taxon>
        <taxon>Bacillati</taxon>
        <taxon>Bacillota</taxon>
        <taxon>Bacilli</taxon>
        <taxon>Lactobacillales</taxon>
        <taxon>Lactobacillaceae</taxon>
        <taxon>Ligilactobacillus</taxon>
    </lineage>
</organism>
<dbReference type="EMBL" id="CP040852">
    <property type="protein sequence ID" value="QIA90949.1"/>
    <property type="molecule type" value="Genomic_DNA"/>
</dbReference>